<sequence>MSQSNAHSFGNNIGAGDSDSEYILVVDIGTTNLRGHIYDIRSRLIGESVIPIELLNPRLGYYEIDAQSLWEAFLLSIQRAIECMTKLSD</sequence>
<dbReference type="EMBL" id="OC916119">
    <property type="protein sequence ID" value="CAD7643241.1"/>
    <property type="molecule type" value="Genomic_DNA"/>
</dbReference>
<dbReference type="AlphaFoldDB" id="A0A7R9LMI9"/>
<evidence type="ECO:0000259" key="1">
    <source>
        <dbReference type="Pfam" id="PF00370"/>
    </source>
</evidence>
<feature type="domain" description="Carbohydrate kinase FGGY N-terminal" evidence="1">
    <location>
        <begin position="22"/>
        <end position="82"/>
    </location>
</feature>
<dbReference type="GO" id="GO:0005975">
    <property type="term" value="P:carbohydrate metabolic process"/>
    <property type="evidence" value="ECO:0007669"/>
    <property type="project" value="InterPro"/>
</dbReference>
<gene>
    <name evidence="2" type="ORF">ONB1V03_LOCUS4035</name>
</gene>
<protein>
    <recommendedName>
        <fullName evidence="1">Carbohydrate kinase FGGY N-terminal domain-containing protein</fullName>
    </recommendedName>
</protein>
<dbReference type="SUPFAM" id="SSF53067">
    <property type="entry name" value="Actin-like ATPase domain"/>
    <property type="match status" value="1"/>
</dbReference>
<evidence type="ECO:0000313" key="3">
    <source>
        <dbReference type="Proteomes" id="UP000728032"/>
    </source>
</evidence>
<reference evidence="2" key="1">
    <citation type="submission" date="2020-11" db="EMBL/GenBank/DDBJ databases">
        <authorList>
            <person name="Tran Van P."/>
        </authorList>
    </citation>
    <scope>NUCLEOTIDE SEQUENCE</scope>
</reference>
<accession>A0A7R9LMI9</accession>
<dbReference type="GO" id="GO:0016301">
    <property type="term" value="F:kinase activity"/>
    <property type="evidence" value="ECO:0007669"/>
    <property type="project" value="InterPro"/>
</dbReference>
<name>A0A7R9LMI9_9ACAR</name>
<organism evidence="2">
    <name type="scientific">Oppiella nova</name>
    <dbReference type="NCBI Taxonomy" id="334625"/>
    <lineage>
        <taxon>Eukaryota</taxon>
        <taxon>Metazoa</taxon>
        <taxon>Ecdysozoa</taxon>
        <taxon>Arthropoda</taxon>
        <taxon>Chelicerata</taxon>
        <taxon>Arachnida</taxon>
        <taxon>Acari</taxon>
        <taxon>Acariformes</taxon>
        <taxon>Sarcoptiformes</taxon>
        <taxon>Oribatida</taxon>
        <taxon>Brachypylina</taxon>
        <taxon>Oppioidea</taxon>
        <taxon>Oppiidae</taxon>
        <taxon>Oppiella</taxon>
    </lineage>
</organism>
<evidence type="ECO:0000313" key="2">
    <source>
        <dbReference type="EMBL" id="CAD7643241.1"/>
    </source>
</evidence>
<dbReference type="EMBL" id="CAJPVJ010001294">
    <property type="protein sequence ID" value="CAG2164483.1"/>
    <property type="molecule type" value="Genomic_DNA"/>
</dbReference>
<dbReference type="InterPro" id="IPR018484">
    <property type="entry name" value="FGGY_N"/>
</dbReference>
<dbReference type="Proteomes" id="UP000728032">
    <property type="component" value="Unassembled WGS sequence"/>
</dbReference>
<dbReference type="OrthoDB" id="6278781at2759"/>
<dbReference type="Gene3D" id="3.30.420.40">
    <property type="match status" value="1"/>
</dbReference>
<dbReference type="Pfam" id="PF00370">
    <property type="entry name" value="FGGY_N"/>
    <property type="match status" value="1"/>
</dbReference>
<keyword evidence="3" id="KW-1185">Reference proteome</keyword>
<proteinExistence type="predicted"/>
<dbReference type="InterPro" id="IPR043129">
    <property type="entry name" value="ATPase_NBD"/>
</dbReference>